<feature type="region of interest" description="Disordered" evidence="1">
    <location>
        <begin position="38"/>
        <end position="79"/>
    </location>
</feature>
<evidence type="ECO:0000256" key="1">
    <source>
        <dbReference type="SAM" id="MobiDB-lite"/>
    </source>
</evidence>
<comment type="caution">
    <text evidence="2">The sequence shown here is derived from an EMBL/GenBank/DDBJ whole genome shotgun (WGS) entry which is preliminary data.</text>
</comment>
<dbReference type="Proteomes" id="UP000765509">
    <property type="component" value="Unassembled WGS sequence"/>
</dbReference>
<dbReference type="AlphaFoldDB" id="A0A9Q3BQI0"/>
<protein>
    <submittedName>
        <fullName evidence="2">Uncharacterized protein</fullName>
    </submittedName>
</protein>
<dbReference type="EMBL" id="AVOT02002461">
    <property type="protein sequence ID" value="MBW0470444.1"/>
    <property type="molecule type" value="Genomic_DNA"/>
</dbReference>
<organism evidence="2 3">
    <name type="scientific">Austropuccinia psidii MF-1</name>
    <dbReference type="NCBI Taxonomy" id="1389203"/>
    <lineage>
        <taxon>Eukaryota</taxon>
        <taxon>Fungi</taxon>
        <taxon>Dikarya</taxon>
        <taxon>Basidiomycota</taxon>
        <taxon>Pucciniomycotina</taxon>
        <taxon>Pucciniomycetes</taxon>
        <taxon>Pucciniales</taxon>
        <taxon>Sphaerophragmiaceae</taxon>
        <taxon>Austropuccinia</taxon>
    </lineage>
</organism>
<evidence type="ECO:0000313" key="2">
    <source>
        <dbReference type="EMBL" id="MBW0470444.1"/>
    </source>
</evidence>
<gene>
    <name evidence="2" type="ORF">O181_010159</name>
</gene>
<name>A0A9Q3BQI0_9BASI</name>
<sequence>MHGQLGILSTLGQFTTHGVEWPFGHIHCAWSFIAPRTQGTQNGHSPQDSSHGLWKSPEATSHLREGVSTQDQGDFWHNSMDPSLREPGVDCIVQFEAKYPSHNPFQRKALAPKSYNPWWLPEDHLRTPTPWISRCLLFHPNSILSREYLPSILQGKYQHIVHH</sequence>
<feature type="compositionally biased region" description="Polar residues" evidence="1">
    <location>
        <begin position="38"/>
        <end position="50"/>
    </location>
</feature>
<keyword evidence="3" id="KW-1185">Reference proteome</keyword>
<accession>A0A9Q3BQI0</accession>
<proteinExistence type="predicted"/>
<reference evidence="2" key="1">
    <citation type="submission" date="2021-03" db="EMBL/GenBank/DDBJ databases">
        <title>Draft genome sequence of rust myrtle Austropuccinia psidii MF-1, a brazilian biotype.</title>
        <authorList>
            <person name="Quecine M.C."/>
            <person name="Pachon D.M.R."/>
            <person name="Bonatelli M.L."/>
            <person name="Correr F.H."/>
            <person name="Franceschini L.M."/>
            <person name="Leite T.F."/>
            <person name="Margarido G.R.A."/>
            <person name="Almeida C.A."/>
            <person name="Ferrarezi J.A."/>
            <person name="Labate C.A."/>
        </authorList>
    </citation>
    <scope>NUCLEOTIDE SEQUENCE</scope>
    <source>
        <strain evidence="2">MF-1</strain>
    </source>
</reference>
<evidence type="ECO:0000313" key="3">
    <source>
        <dbReference type="Proteomes" id="UP000765509"/>
    </source>
</evidence>